<dbReference type="PANTHER" id="PTHR23326">
    <property type="entry name" value="CCR4 NOT-RELATED"/>
    <property type="match status" value="1"/>
</dbReference>
<evidence type="ECO:0000256" key="4">
    <source>
        <dbReference type="ARBA" id="ARBA00022786"/>
    </source>
</evidence>
<dbReference type="FunFam" id="1.10.8.10:FF:000050">
    <property type="entry name" value="Related to AMFR protein"/>
    <property type="match status" value="1"/>
</dbReference>
<feature type="compositionally biased region" description="Polar residues" evidence="13">
    <location>
        <begin position="143"/>
        <end position="194"/>
    </location>
</feature>
<feature type="compositionally biased region" description="Low complexity" evidence="13">
    <location>
        <begin position="75"/>
        <end position="86"/>
    </location>
</feature>
<feature type="region of interest" description="Disordered" evidence="13">
    <location>
        <begin position="310"/>
        <end position="336"/>
    </location>
</feature>
<feature type="non-terminal residue" evidence="16">
    <location>
        <position position="1"/>
    </location>
</feature>
<dbReference type="GO" id="GO:0030015">
    <property type="term" value="C:CCR4-NOT core complex"/>
    <property type="evidence" value="ECO:0007669"/>
    <property type="project" value="InterPro"/>
</dbReference>
<dbReference type="Gene3D" id="2.30.30.1020">
    <property type="entry name" value="CCR4-NOT complex subunit 2/3/5, C-terminal domain"/>
    <property type="match status" value="1"/>
</dbReference>
<evidence type="ECO:0000259" key="15">
    <source>
        <dbReference type="PROSITE" id="PS51140"/>
    </source>
</evidence>
<gene>
    <name evidence="16" type="ORF">BN1723_000855</name>
</gene>
<comment type="similarity">
    <text evidence="2">Belongs to the CNOT2/3/5 family.</text>
</comment>
<dbReference type="SUPFAM" id="SSF46934">
    <property type="entry name" value="UBA-like"/>
    <property type="match status" value="1"/>
</dbReference>
<keyword evidence="3 14" id="KW-0812">Transmembrane</keyword>
<evidence type="ECO:0000256" key="9">
    <source>
        <dbReference type="ARBA" id="ARBA00023163"/>
    </source>
</evidence>
<keyword evidence="7" id="KW-0805">Transcription regulation</keyword>
<dbReference type="InterPro" id="IPR003892">
    <property type="entry name" value="CUE"/>
</dbReference>
<feature type="compositionally biased region" description="Polar residues" evidence="13">
    <location>
        <begin position="243"/>
        <end position="253"/>
    </location>
</feature>
<dbReference type="AlphaFoldDB" id="A0A0G4N7W2"/>
<dbReference type="Gene3D" id="1.10.8.10">
    <property type="entry name" value="DNA helicase RuvA subunit, C-terminal domain"/>
    <property type="match status" value="1"/>
</dbReference>
<dbReference type="CDD" id="cd14424">
    <property type="entry name" value="CUE_Cue1p_like"/>
    <property type="match status" value="1"/>
</dbReference>
<dbReference type="Proteomes" id="UP000045706">
    <property type="component" value="Unassembled WGS sequence"/>
</dbReference>
<evidence type="ECO:0000256" key="6">
    <source>
        <dbReference type="ARBA" id="ARBA00022989"/>
    </source>
</evidence>
<dbReference type="SMART" id="SM00546">
    <property type="entry name" value="CUE"/>
    <property type="match status" value="1"/>
</dbReference>
<feature type="region of interest" description="Disordered" evidence="13">
    <location>
        <begin position="592"/>
        <end position="618"/>
    </location>
</feature>
<dbReference type="GO" id="GO:0005789">
    <property type="term" value="C:endoplasmic reticulum membrane"/>
    <property type="evidence" value="ECO:0007669"/>
    <property type="project" value="UniProtKB-SubCell"/>
</dbReference>
<feature type="region of interest" description="Disordered" evidence="13">
    <location>
        <begin position="143"/>
        <end position="273"/>
    </location>
</feature>
<protein>
    <recommendedName>
        <fullName evidence="12">Coupling of ubiquitin conjugation to ER degradation protein 1</fullName>
    </recommendedName>
</protein>
<feature type="compositionally biased region" description="Low complexity" evidence="13">
    <location>
        <begin position="726"/>
        <end position="740"/>
    </location>
</feature>
<dbReference type="InterPro" id="IPR009060">
    <property type="entry name" value="UBA-like_sf"/>
</dbReference>
<evidence type="ECO:0000256" key="3">
    <source>
        <dbReference type="ARBA" id="ARBA00022692"/>
    </source>
</evidence>
<feature type="compositionally biased region" description="Basic and acidic residues" evidence="13">
    <location>
        <begin position="767"/>
        <end position="796"/>
    </location>
</feature>
<keyword evidence="8 14" id="KW-0472">Membrane</keyword>
<proteinExistence type="inferred from homology"/>
<dbReference type="PROSITE" id="PS51140">
    <property type="entry name" value="CUE"/>
    <property type="match status" value="1"/>
</dbReference>
<evidence type="ECO:0000256" key="7">
    <source>
        <dbReference type="ARBA" id="ARBA00023015"/>
    </source>
</evidence>
<evidence type="ECO:0000256" key="10">
    <source>
        <dbReference type="ARBA" id="ARBA00037847"/>
    </source>
</evidence>
<feature type="transmembrane region" description="Helical" evidence="14">
    <location>
        <begin position="628"/>
        <end position="646"/>
    </location>
</feature>
<feature type="domain" description="CUE" evidence="15">
    <location>
        <begin position="668"/>
        <end position="711"/>
    </location>
</feature>
<feature type="region of interest" description="Disordered" evidence="13">
    <location>
        <begin position="764"/>
        <end position="796"/>
    </location>
</feature>
<keyword evidence="9" id="KW-0804">Transcription</keyword>
<name>A0A0G4N7W2_VERLO</name>
<dbReference type="InterPro" id="IPR038635">
    <property type="entry name" value="CCR4-NOT_su2/3/5_C_sf"/>
</dbReference>
<dbReference type="InterPro" id="IPR007282">
    <property type="entry name" value="NOT2/3/5_C"/>
</dbReference>
<feature type="compositionally biased region" description="Polar residues" evidence="13">
    <location>
        <begin position="206"/>
        <end position="219"/>
    </location>
</feature>
<evidence type="ECO:0000256" key="1">
    <source>
        <dbReference type="ARBA" id="ARBA00004586"/>
    </source>
</evidence>
<evidence type="ECO:0000256" key="11">
    <source>
        <dbReference type="ARBA" id="ARBA00061383"/>
    </source>
</evidence>
<dbReference type="EMBL" id="CVQI01032828">
    <property type="protein sequence ID" value="CRK42459.1"/>
    <property type="molecule type" value="Genomic_DNA"/>
</dbReference>
<evidence type="ECO:0000256" key="14">
    <source>
        <dbReference type="SAM" id="Phobius"/>
    </source>
</evidence>
<feature type="region of interest" description="Disordered" evidence="13">
    <location>
        <begin position="713"/>
        <end position="752"/>
    </location>
</feature>
<reference evidence="17" key="1">
    <citation type="submission" date="2015-05" db="EMBL/GenBank/DDBJ databases">
        <authorList>
            <person name="Fogelqvist Johan"/>
        </authorList>
    </citation>
    <scope>NUCLEOTIDE SEQUENCE [LARGE SCALE GENOMIC DNA]</scope>
</reference>
<feature type="region of interest" description="Disordered" evidence="13">
    <location>
        <begin position="366"/>
        <end position="389"/>
    </location>
</feature>
<evidence type="ECO:0000256" key="8">
    <source>
        <dbReference type="ARBA" id="ARBA00023136"/>
    </source>
</evidence>
<evidence type="ECO:0000313" key="16">
    <source>
        <dbReference type="EMBL" id="CRK42459.1"/>
    </source>
</evidence>
<feature type="compositionally biased region" description="Polar residues" evidence="13">
    <location>
        <begin position="316"/>
        <end position="329"/>
    </location>
</feature>
<dbReference type="GO" id="GO:0006355">
    <property type="term" value="P:regulation of DNA-templated transcription"/>
    <property type="evidence" value="ECO:0007669"/>
    <property type="project" value="InterPro"/>
</dbReference>
<accession>A0A0G4N7W2</accession>
<evidence type="ECO:0000256" key="12">
    <source>
        <dbReference type="ARBA" id="ARBA00072899"/>
    </source>
</evidence>
<dbReference type="Pfam" id="PF02845">
    <property type="entry name" value="CUE"/>
    <property type="match status" value="1"/>
</dbReference>
<keyword evidence="4" id="KW-0833">Ubl conjugation pathway</keyword>
<comment type="subcellular location">
    <subcellularLocation>
        <location evidence="10">Endomembrane system</location>
        <topology evidence="10">Single-pass membrane protein</topology>
    </subcellularLocation>
    <subcellularLocation>
        <location evidence="1">Endoplasmic reticulum membrane</location>
    </subcellularLocation>
</comment>
<evidence type="ECO:0000256" key="5">
    <source>
        <dbReference type="ARBA" id="ARBA00022824"/>
    </source>
</evidence>
<dbReference type="GO" id="GO:0043130">
    <property type="term" value="F:ubiquitin binding"/>
    <property type="evidence" value="ECO:0007669"/>
    <property type="project" value="InterPro"/>
</dbReference>
<dbReference type="Pfam" id="PF04153">
    <property type="entry name" value="NOT2_3_5_C"/>
    <property type="match status" value="1"/>
</dbReference>
<dbReference type="InterPro" id="IPR040168">
    <property type="entry name" value="Not2/3/5"/>
</dbReference>
<evidence type="ECO:0000256" key="2">
    <source>
        <dbReference type="ARBA" id="ARBA00007682"/>
    </source>
</evidence>
<comment type="similarity">
    <text evidence="11">Belongs to the CUE1 family.</text>
</comment>
<sequence length="820" mass="87681">DRAFSWLMRSENVSTVISATDLFIPMNVFVDRTLDLLVSLGAMSFSTSSVLCADDDRIVGAVPQSIRGMSGFGGQQPQQQQQQQQGRSVSNRLPNGKLGKDASIDEIMGRDRFAACVNALFLSAGSNGSGWAFGNGMPMGGANLQNPSRQLGGNVSFAQSLGGSSQPSTPLDPSEFPSLSNNAQLGNANQSSMWATAGSRAVSGQVPRNTSTPLSSQGPQEDLYNSTSSSRGNGGFRFGAQGTVGQPSQNSATPADDFPPLNRNANGEIGGERGAGLMSSLGFGAQAPSAAPSIPGSRAAGNGLLNALSANNRSSDAQSPPQANATTAGSADEERKASLGVGMSAPTESPSQDASNSHSLAGLDAAAHNGKARETEDGEASDAQDPLAGMAPIDKFGIKGLRTMMNNNPSYAALMHGMDPNDLGLNVNSPDLISTQQYSLFDDTPPRPVVPSHRLPECYQVTNVQPIETKIQSFNEETLFWIFYSCPQDVKQQLAAFELHSRNWRWHKKLHIWLTKDETMTPQTISPTHEQGYYVIWDIRNWRKERVQRVDLALRGSGDLVGKATGGVNGVQDIALPSDQQMQTRRSHMWPGQTLRPITTPAARTLPSDGASHETGTMAKDDSQTISVPYLLILLVLAAAILRLLFFSNSSGGTPPAGRHNPLNVLRAREAAVERIQQMFPQVERRTILWDLQRNGGNVQTTSERILAGRIETPPITFQPPPPAGAPATGSGSTNAAAAALKQAGKPTQPDLITRYKLEGKIGAAEEEQKRQQDRTGKAWSSDRDERQAALQRRRDDMILQARKKMEAKIAAEKAGAAPA</sequence>
<organism evidence="16 17">
    <name type="scientific">Verticillium longisporum</name>
    <name type="common">Verticillium dahliae var. longisporum</name>
    <dbReference type="NCBI Taxonomy" id="100787"/>
    <lineage>
        <taxon>Eukaryota</taxon>
        <taxon>Fungi</taxon>
        <taxon>Dikarya</taxon>
        <taxon>Ascomycota</taxon>
        <taxon>Pezizomycotina</taxon>
        <taxon>Sordariomycetes</taxon>
        <taxon>Hypocreomycetidae</taxon>
        <taxon>Glomerellales</taxon>
        <taxon>Plectosphaerellaceae</taxon>
        <taxon>Verticillium</taxon>
    </lineage>
</organism>
<feature type="region of interest" description="Disordered" evidence="13">
    <location>
        <begin position="69"/>
        <end position="100"/>
    </location>
</feature>
<keyword evidence="5" id="KW-0256">Endoplasmic reticulum</keyword>
<keyword evidence="6 14" id="KW-1133">Transmembrane helix</keyword>
<dbReference type="GO" id="GO:0000289">
    <property type="term" value="P:nuclear-transcribed mRNA poly(A) tail shortening"/>
    <property type="evidence" value="ECO:0007669"/>
    <property type="project" value="UniProtKB-ARBA"/>
</dbReference>
<evidence type="ECO:0000256" key="13">
    <source>
        <dbReference type="SAM" id="MobiDB-lite"/>
    </source>
</evidence>
<evidence type="ECO:0000313" key="17">
    <source>
        <dbReference type="Proteomes" id="UP000045706"/>
    </source>
</evidence>